<dbReference type="NCBIfam" id="TIGR04498">
    <property type="entry name" value="AbiV_defense"/>
    <property type="match status" value="1"/>
</dbReference>
<dbReference type="AlphaFoldDB" id="A0A1H0DEP2"/>
<organism evidence="1 2">
    <name type="scientific">Actinomyces ruminicola</name>
    <dbReference type="NCBI Taxonomy" id="332524"/>
    <lineage>
        <taxon>Bacteria</taxon>
        <taxon>Bacillati</taxon>
        <taxon>Actinomycetota</taxon>
        <taxon>Actinomycetes</taxon>
        <taxon>Actinomycetales</taxon>
        <taxon>Actinomycetaceae</taxon>
        <taxon>Actinomyces</taxon>
    </lineage>
</organism>
<dbReference type="Proteomes" id="UP000198541">
    <property type="component" value="Unassembled WGS sequence"/>
</dbReference>
<dbReference type="Pfam" id="PF18728">
    <property type="entry name" value="HEPN_AbiV"/>
    <property type="match status" value="1"/>
</dbReference>
<reference evidence="2" key="1">
    <citation type="submission" date="2016-10" db="EMBL/GenBank/DDBJ databases">
        <authorList>
            <person name="Varghese N."/>
            <person name="Submissions S."/>
        </authorList>
    </citation>
    <scope>NUCLEOTIDE SEQUENCE [LARGE SCALE GENOMIC DNA]</scope>
    <source>
        <strain evidence="2">DSM 27982</strain>
    </source>
</reference>
<gene>
    <name evidence="1" type="ORF">SAMN05216355_11049</name>
</gene>
<keyword evidence="2" id="KW-1185">Reference proteome</keyword>
<evidence type="ECO:0000313" key="1">
    <source>
        <dbReference type="EMBL" id="SDN68568.1"/>
    </source>
</evidence>
<dbReference type="RefSeq" id="WP_092536622.1">
    <property type="nucleotide sequence ID" value="NZ_FNIM01000010.1"/>
</dbReference>
<sequence>MTSMAPADARTFWKALMDNASNLITDAHLLLEVGSFGRARSLTVLAQEELGKALWIYEEFERSWSTGSTEPHAVGRLGMNGRSHIRKYASAYVFGDELAEFWGRFDVDKYTPRDGETEREMYSRWEREAEEAATAANLAKQAGFYVDRDTNGTITTPSDVGEGTIPEDLQTAAQVIEMMLIKDHTRMKHDASTPYDSTHTQQFRLLPISHPEDWAAASEAFRNSGGDAFPTSGSE</sequence>
<accession>A0A1H0DEP2</accession>
<evidence type="ECO:0000313" key="2">
    <source>
        <dbReference type="Proteomes" id="UP000198541"/>
    </source>
</evidence>
<protein>
    <submittedName>
        <fullName evidence="1">Abortive infection protein, AbiV family</fullName>
    </submittedName>
</protein>
<proteinExistence type="predicted"/>
<dbReference type="InterPro" id="IPR030987">
    <property type="entry name" value="AbiV"/>
</dbReference>
<name>A0A1H0DEP2_9ACTO</name>
<dbReference type="EMBL" id="FNIM01000010">
    <property type="protein sequence ID" value="SDN68568.1"/>
    <property type="molecule type" value="Genomic_DNA"/>
</dbReference>